<dbReference type="InterPro" id="IPR011006">
    <property type="entry name" value="CheY-like_superfamily"/>
</dbReference>
<dbReference type="RefSeq" id="WP_230562085.1">
    <property type="nucleotide sequence ID" value="NZ_JAJITC010000007.1"/>
</dbReference>
<accession>A0ABS8KEP1</accession>
<evidence type="ECO:0000256" key="2">
    <source>
        <dbReference type="PROSITE-ProRule" id="PRU00169"/>
    </source>
</evidence>
<dbReference type="Gene3D" id="3.40.50.2300">
    <property type="match status" value="1"/>
</dbReference>
<dbReference type="PANTHER" id="PTHR44591:SF25">
    <property type="entry name" value="CHEMOTAXIS TWO-COMPONENT RESPONSE REGULATOR"/>
    <property type="match status" value="1"/>
</dbReference>
<organism evidence="4 5">
    <name type="scientific">Paraburkholderia translucens</name>
    <dbReference type="NCBI Taxonomy" id="2886945"/>
    <lineage>
        <taxon>Bacteria</taxon>
        <taxon>Pseudomonadati</taxon>
        <taxon>Pseudomonadota</taxon>
        <taxon>Betaproteobacteria</taxon>
        <taxon>Burkholderiales</taxon>
        <taxon>Burkholderiaceae</taxon>
        <taxon>Paraburkholderia</taxon>
    </lineage>
</organism>
<gene>
    <name evidence="4" type="ORF">LJ655_15265</name>
</gene>
<name>A0ABS8KEP1_9BURK</name>
<feature type="domain" description="Response regulatory" evidence="3">
    <location>
        <begin position="7"/>
        <end position="122"/>
    </location>
</feature>
<dbReference type="Pfam" id="PF00072">
    <property type="entry name" value="Response_reg"/>
    <property type="match status" value="1"/>
</dbReference>
<dbReference type="InterPro" id="IPR001789">
    <property type="entry name" value="Sig_transdc_resp-reg_receiver"/>
</dbReference>
<dbReference type="SUPFAM" id="SSF52172">
    <property type="entry name" value="CheY-like"/>
    <property type="match status" value="1"/>
</dbReference>
<evidence type="ECO:0000259" key="3">
    <source>
        <dbReference type="PROSITE" id="PS50110"/>
    </source>
</evidence>
<comment type="caution">
    <text evidence="4">The sequence shown here is derived from an EMBL/GenBank/DDBJ whole genome shotgun (WGS) entry which is preliminary data.</text>
</comment>
<dbReference type="InterPro" id="IPR050595">
    <property type="entry name" value="Bact_response_regulator"/>
</dbReference>
<dbReference type="PROSITE" id="PS50110">
    <property type="entry name" value="RESPONSE_REGULATORY"/>
    <property type="match status" value="1"/>
</dbReference>
<proteinExistence type="predicted"/>
<sequence length="128" mass="13256">MSDSNPSVAVIDDDMSVGRAVKRLLQSVSIGADTYPSGDEFLDTLAAIPRYRPGCVILDIQMPGTNGLEVQRRLSGSGIPVILTTAYDDAGVRSQGLALGAFGNLCKPFNAAILIQAVQAALGIAPAP</sequence>
<reference evidence="4 5" key="1">
    <citation type="submission" date="2021-11" db="EMBL/GenBank/DDBJ databases">
        <authorList>
            <person name="Oh E.-T."/>
            <person name="Kim S.-B."/>
        </authorList>
    </citation>
    <scope>NUCLEOTIDE SEQUENCE [LARGE SCALE GENOMIC DNA]</scope>
    <source>
        <strain evidence="4 5">MMS20-SJTN17</strain>
    </source>
</reference>
<protein>
    <submittedName>
        <fullName evidence="4">Response regulator</fullName>
    </submittedName>
</protein>
<keyword evidence="1 2" id="KW-0597">Phosphoprotein</keyword>
<evidence type="ECO:0000313" key="4">
    <source>
        <dbReference type="EMBL" id="MCC8403231.1"/>
    </source>
</evidence>
<evidence type="ECO:0000313" key="5">
    <source>
        <dbReference type="Proteomes" id="UP001430614"/>
    </source>
</evidence>
<dbReference type="SMART" id="SM00448">
    <property type="entry name" value="REC"/>
    <property type="match status" value="1"/>
</dbReference>
<dbReference type="Proteomes" id="UP001430614">
    <property type="component" value="Unassembled WGS sequence"/>
</dbReference>
<dbReference type="PANTHER" id="PTHR44591">
    <property type="entry name" value="STRESS RESPONSE REGULATOR PROTEIN 1"/>
    <property type="match status" value="1"/>
</dbReference>
<dbReference type="EMBL" id="JAJITC010000007">
    <property type="protein sequence ID" value="MCC8403231.1"/>
    <property type="molecule type" value="Genomic_DNA"/>
</dbReference>
<keyword evidence="5" id="KW-1185">Reference proteome</keyword>
<evidence type="ECO:0000256" key="1">
    <source>
        <dbReference type="ARBA" id="ARBA00022553"/>
    </source>
</evidence>
<feature type="modified residue" description="4-aspartylphosphate" evidence="2">
    <location>
        <position position="59"/>
    </location>
</feature>